<dbReference type="VEuPathDB" id="AmoebaDB:KM1_084820"/>
<dbReference type="InterPro" id="IPR028107">
    <property type="entry name" value="Spatacsin_C_dom"/>
</dbReference>
<accession>A0A175JGS9</accession>
<dbReference type="eggNOG" id="ENOG502QZAR">
    <property type="taxonomic scope" value="Eukaryota"/>
</dbReference>
<dbReference type="VEuPathDB" id="AmoebaDB:EHI5A_075560"/>
<reference evidence="3 4" key="1">
    <citation type="submission" date="2016-05" db="EMBL/GenBank/DDBJ databases">
        <title>First whole genome sequencing of Entamoeba histolytica HM1:IMSS-clone-6.</title>
        <authorList>
            <person name="Mukherjee Avik.K."/>
            <person name="Izumyama S."/>
            <person name="Nakada-Tsukui K."/>
            <person name="Nozaki T."/>
        </authorList>
    </citation>
    <scope>NUCLEOTIDE SEQUENCE [LARGE SCALE GENOMIC DNA]</scope>
    <source>
        <strain evidence="3 4">HM1:IMSS clone 6</strain>
    </source>
</reference>
<dbReference type="EMBL" id="BDEQ01000001">
    <property type="protein sequence ID" value="GAT92602.1"/>
    <property type="molecule type" value="Genomic_DNA"/>
</dbReference>
<proteinExistence type="predicted"/>
<dbReference type="Pfam" id="PF14649">
    <property type="entry name" value="Spatacsin_C"/>
    <property type="match status" value="1"/>
</dbReference>
<protein>
    <recommendedName>
        <fullName evidence="2">Spatacsin C-terminal domain-containing protein</fullName>
    </recommendedName>
</protein>
<evidence type="ECO:0000256" key="1">
    <source>
        <dbReference type="SAM" id="Coils"/>
    </source>
</evidence>
<feature type="domain" description="Spatacsin C-terminal" evidence="2">
    <location>
        <begin position="1584"/>
        <end position="1726"/>
    </location>
</feature>
<dbReference type="VEuPathDB" id="AmoebaDB:EHI8A_041570"/>
<comment type="caution">
    <text evidence="3">The sequence shown here is derived from an EMBL/GenBank/DDBJ whole genome shotgun (WGS) entry which is preliminary data.</text>
</comment>
<dbReference type="PANTHER" id="PTHR13650">
    <property type="entry name" value="SPATACSIN"/>
    <property type="match status" value="1"/>
</dbReference>
<organism evidence="3 4">
    <name type="scientific">Entamoeba histolytica</name>
    <dbReference type="NCBI Taxonomy" id="5759"/>
    <lineage>
        <taxon>Eukaryota</taxon>
        <taxon>Amoebozoa</taxon>
        <taxon>Evosea</taxon>
        <taxon>Archamoebae</taxon>
        <taxon>Mastigamoebida</taxon>
        <taxon>Entamoebidae</taxon>
        <taxon>Entamoeba</taxon>
    </lineage>
</organism>
<dbReference type="VEuPathDB" id="AmoebaDB:EHI_196980"/>
<evidence type="ECO:0000259" key="2">
    <source>
        <dbReference type="Pfam" id="PF14649"/>
    </source>
</evidence>
<evidence type="ECO:0000313" key="3">
    <source>
        <dbReference type="EMBL" id="GAT92602.1"/>
    </source>
</evidence>
<dbReference type="PANTHER" id="PTHR13650:SF0">
    <property type="entry name" value="SPATACSIN"/>
    <property type="match status" value="1"/>
</dbReference>
<dbReference type="Proteomes" id="UP000078387">
    <property type="component" value="Unassembled WGS sequence"/>
</dbReference>
<dbReference type="GO" id="GO:0005737">
    <property type="term" value="C:cytoplasm"/>
    <property type="evidence" value="ECO:0007669"/>
    <property type="project" value="TreeGrafter"/>
</dbReference>
<dbReference type="InterPro" id="IPR028103">
    <property type="entry name" value="Spatacsin"/>
</dbReference>
<name>A0A175JGS9_ENTHI</name>
<feature type="coiled-coil region" evidence="1">
    <location>
        <begin position="579"/>
        <end position="653"/>
    </location>
</feature>
<gene>
    <name evidence="3" type="ORF">CL6EHI_196980</name>
</gene>
<evidence type="ECO:0000313" key="4">
    <source>
        <dbReference type="Proteomes" id="UP000078387"/>
    </source>
</evidence>
<dbReference type="VEuPathDB" id="AmoebaDB:EHI7A_051580"/>
<keyword evidence="1" id="KW-0175">Coiled coil</keyword>
<sequence>MNRFILQTNTFEVSINKYKISPKGTMTGIQQGQIIQIFKENKTITFEPYDEFEWFLFNGNEMIVLRKGGIISIADDKTPPSPLMKLNEFKDISIYSYKEIFVVIVKQSNTVECFIFHNLRQNRLKPLYNVKAITMKQNCLFVLKEDGELFCIDCFIEGKSMSYHFNLKDIGLKEQELEGNVQLEVKDNLLEYWIINNNGIRICQINGAIPFRQESFIEEMEHLYDPKDLQLIGENDENDDEYIPYSIQTYLQDYITLSIQYSNKPKGEWINMKNQIENVDIDNRIIQVITTNNKHQLINLNTHNTTMECENLLYLKGDKFKFIVIENTQTILYYIKSIDILHPLVVCGFDYIINQLKQLNNISINFTTKLLSSINRENDEDINECINQASYQELLDSINIIEQSIGTGDSLSIIVKRALELGTIIMKRIIKEDKTKIFDKKIQNFIRKIIDSKYPIRKRFNEENQEEKRYEKPIIQINNKISDIGKEQMIQMLYSLKIKEAIKMGLISGYENICEELEIIKQNTCNTLILKGCILALKECGIKVDELFMLFDKKVPSIGLFKEQHINVVECMKQIILRRKAIIAENENTRIELQKIKENKMNELNEIMEEKTQYLDELSENGNSSNNEITEKLNSMNLIIQTLQEDIEEIAKQIKLIIPLKIEALELPQLPEYYVNCKEELLCPLGYIEKNDLLDIMMEMRIIPLSKEFKNKHFPCVEYQKRSFEHFFTPTTSIEYIPFYELCLDHIKPLNEWMMEIEDINTKECIKFDEEELMKNVKNITSISNNENINIIDLYKIKYQYNPSGKYNISYQQIKPFEINTLPLKECIQNKDIITCFIYSYTNKKTNQLLEVLNNLPITTETIILEELLTHSYNKRKEQYKLPLNYPSHSSLLSDEFQVYGFFNNKQLPEQFYKDLFKRTIPEILYFFDMNQLDIPSNDESPQIYHLSITQNYHKEYPHLLDIWDSIPLEEYLKDFGIIGEVVSKYHLEKIPSQLFCEFIRCVYHRTSDIAKIKATIINKLITENPELTQPLKNIIEECSNILDTEDLLPLGEYCQMIKGLNKNSILIKAEIECIKQGINRNEIKTTKDIIQFLLEKNNKLLDELIILCNDDEQFYALFEKSYRKMQKSEITLYPINILNEMKGIKQNNNEMYIDTHTTQQWKLYIEEIKQFKGDKSYIIKHFKCCCELIHNHKECAVEQLCSILYLLYNELFQITLNQVYKLEAEKYNHTSFNDCLVVLGIDGHSYVKKVLRIAMNGSMTKDLFNLSSTKLGRMSVNVGSFNGQKNIFIEKESDRNEFTQAMENIKLYKHTSARIQLFHDIMRDFPIRRDIIDMALTNYNAAILKLFNQFLQKEFLEMLDNTEKWDALFKYIRVLKYVEMVEDESIIQLILLILFKASNEINLIKIHGWSTTLVNEIVGMFNDNKMIAREVLELMGNVHDLHLISELLVFVIYAARKSNDGISIKQAIKICVSHIDGFINNDVSDLIRLLSRTDTFNDVLINKENIYSYLLKKMIDGKLSFKNLVPNNDSKLNPVNIFFFSDALNQIIYENSLDVWLKNKNEIVDCFMYIQEFEQAAHFQYLVGITYIEKLVDQIKENTEFPEGMNEILSISLECFAGSLAFFSTTLNNVWANKCTKQILCIVLQMVYNNVQIIGLDPLESKELLCYFNNFEDANIFAQVYDLNETSKWAAALMQQCVIMGNLEYFKEWAECYEMDNRTYETLIEFMQTDKRLLNKERWEKLFDMINSIFPQMSKETRHEKTLVERIRQTPLKLHLYIQ</sequence>